<dbReference type="PANTHER" id="PTHR30024">
    <property type="entry name" value="ALIPHATIC SULFONATES-BINDING PROTEIN-RELATED"/>
    <property type="match status" value="1"/>
</dbReference>
<evidence type="ECO:0000256" key="6">
    <source>
        <dbReference type="SAM" id="SignalP"/>
    </source>
</evidence>
<dbReference type="AlphaFoldDB" id="A0A4P6EB40"/>
<dbReference type="Proteomes" id="UP000293995">
    <property type="component" value="Chromosome"/>
</dbReference>
<keyword evidence="9" id="KW-1185">Reference proteome</keyword>
<organism evidence="8 9">
    <name type="scientific">Microbacterium protaetiae</name>
    <dbReference type="NCBI Taxonomy" id="2509458"/>
    <lineage>
        <taxon>Bacteria</taxon>
        <taxon>Bacillati</taxon>
        <taxon>Actinomycetota</taxon>
        <taxon>Actinomycetes</taxon>
        <taxon>Micrococcales</taxon>
        <taxon>Microbacteriaceae</taxon>
        <taxon>Microbacterium</taxon>
    </lineage>
</organism>
<feature type="signal peptide" evidence="6">
    <location>
        <begin position="1"/>
        <end position="16"/>
    </location>
</feature>
<protein>
    <recommendedName>
        <fullName evidence="5">Putative aliphatic sulfonates-binding protein</fullName>
    </recommendedName>
</protein>
<dbReference type="SUPFAM" id="SSF53850">
    <property type="entry name" value="Periplasmic binding protein-like II"/>
    <property type="match status" value="1"/>
</dbReference>
<feature type="domain" description="Solute-binding protein family 3/N-terminal" evidence="7">
    <location>
        <begin position="35"/>
        <end position="262"/>
    </location>
</feature>
<dbReference type="CDD" id="cd01008">
    <property type="entry name" value="PBP2_NrtA_SsuA_CpmA_like"/>
    <property type="match status" value="1"/>
</dbReference>
<keyword evidence="2" id="KW-0813">Transport</keyword>
<dbReference type="KEGG" id="mprt:ET475_04770"/>
<gene>
    <name evidence="8" type="ORF">ET475_04770</name>
</gene>
<evidence type="ECO:0000256" key="4">
    <source>
        <dbReference type="ARBA" id="ARBA00055538"/>
    </source>
</evidence>
<dbReference type="Pfam" id="PF09084">
    <property type="entry name" value="NMT1"/>
    <property type="match status" value="1"/>
</dbReference>
<proteinExistence type="inferred from homology"/>
<comment type="function">
    <text evidence="4">Part of a binding-protein-dependent transport system for aliphatic sulfonates. Putative binding protein.</text>
</comment>
<evidence type="ECO:0000313" key="8">
    <source>
        <dbReference type="EMBL" id="QAY59370.1"/>
    </source>
</evidence>
<dbReference type="PANTHER" id="PTHR30024:SF42">
    <property type="entry name" value="ALIPHATIC SULFONATES-BINDING PROTEIN-RELATED"/>
    <property type="match status" value="1"/>
</dbReference>
<reference evidence="8 9" key="1">
    <citation type="submission" date="2019-01" db="EMBL/GenBank/DDBJ databases">
        <title>Genome sequencing of strain DFW100M-13.</title>
        <authorList>
            <person name="Heo J."/>
            <person name="Kim S.-J."/>
            <person name="Kim J.-S."/>
            <person name="Hong S.-B."/>
            <person name="Kwon S.-W."/>
        </authorList>
    </citation>
    <scope>NUCLEOTIDE SEQUENCE [LARGE SCALE GENOMIC DNA]</scope>
    <source>
        <strain evidence="8 9">DFW100M-13</strain>
    </source>
</reference>
<evidence type="ECO:0000256" key="2">
    <source>
        <dbReference type="ARBA" id="ARBA00022448"/>
    </source>
</evidence>
<dbReference type="EMBL" id="CP035494">
    <property type="protein sequence ID" value="QAY59370.1"/>
    <property type="molecule type" value="Genomic_DNA"/>
</dbReference>
<dbReference type="FunFam" id="3.40.190.10:FF:000050">
    <property type="entry name" value="Sulfonate ABC transporter substrate-binding protein"/>
    <property type="match status" value="1"/>
</dbReference>
<feature type="chain" id="PRO_5038720673" description="Putative aliphatic sulfonates-binding protein" evidence="6">
    <location>
        <begin position="17"/>
        <end position="332"/>
    </location>
</feature>
<evidence type="ECO:0000313" key="9">
    <source>
        <dbReference type="Proteomes" id="UP000293995"/>
    </source>
</evidence>
<evidence type="ECO:0000256" key="1">
    <source>
        <dbReference type="ARBA" id="ARBA00010742"/>
    </source>
</evidence>
<dbReference type="InterPro" id="IPR001638">
    <property type="entry name" value="Solute-binding_3/MltF_N"/>
</dbReference>
<name>A0A4P6EB40_9MICO</name>
<evidence type="ECO:0000256" key="5">
    <source>
        <dbReference type="ARBA" id="ARBA00070228"/>
    </source>
</evidence>
<keyword evidence="3 6" id="KW-0732">Signal</keyword>
<dbReference type="InterPro" id="IPR015168">
    <property type="entry name" value="SsuA/THI5"/>
</dbReference>
<accession>A0A4P6EB40</accession>
<sequence length="332" mass="33954">MTASRALSALALVALAATGLVGCAAASADSGDAASITVRIPDPGNSGSLALGKKDGSLDKALAAVGAKVAWTGTAGAFAPAALSLNAGELDVATGSITSAVMALGQTPSFELFAAAAPDDNGEGILVKDGSGIESITDLVGKKVAVWHGSTSEYLLLKALEQAGLADDSVERVYLQPAQSAAVFHSGKVDAWATWSSFSITERASQDEHFLVTGKQIGSQNYSVLAVRNDFADQHPAVVAALYDYIHAKDLDRIADPEPYLNVFRTSGADALDAAGVQIAADDTRAAHPLQAIGAQQLADFAEVAKFYADRGITDGTVDVAAHVLDVTTLKG</sequence>
<dbReference type="PROSITE" id="PS51257">
    <property type="entry name" value="PROKAR_LIPOPROTEIN"/>
    <property type="match status" value="1"/>
</dbReference>
<dbReference type="OrthoDB" id="7374754at2"/>
<evidence type="ECO:0000259" key="7">
    <source>
        <dbReference type="SMART" id="SM00062"/>
    </source>
</evidence>
<evidence type="ECO:0000256" key="3">
    <source>
        <dbReference type="ARBA" id="ARBA00022729"/>
    </source>
</evidence>
<comment type="similarity">
    <text evidence="1">Belongs to the bacterial solute-binding protein SsuA/TauA family.</text>
</comment>
<dbReference type="RefSeq" id="WP_129386536.1">
    <property type="nucleotide sequence ID" value="NZ_CP035494.1"/>
</dbReference>
<dbReference type="Gene3D" id="3.40.190.10">
    <property type="entry name" value="Periplasmic binding protein-like II"/>
    <property type="match status" value="2"/>
</dbReference>
<dbReference type="SMART" id="SM00062">
    <property type="entry name" value="PBPb"/>
    <property type="match status" value="1"/>
</dbReference>